<dbReference type="Pfam" id="PF13439">
    <property type="entry name" value="Glyco_transf_4"/>
    <property type="match status" value="1"/>
</dbReference>
<dbReference type="AlphaFoldDB" id="A0A484IE33"/>
<organism evidence="2 3">
    <name type="scientific">Candidatus Nitrosocosmicus franklandianus</name>
    <dbReference type="NCBI Taxonomy" id="1798806"/>
    <lineage>
        <taxon>Archaea</taxon>
        <taxon>Nitrososphaerota</taxon>
        <taxon>Nitrososphaeria</taxon>
        <taxon>Nitrososphaerales</taxon>
        <taxon>Nitrososphaeraceae</taxon>
        <taxon>Candidatus Nitrosocosmicus</taxon>
    </lineage>
</organism>
<protein>
    <recommendedName>
        <fullName evidence="1">Glycosyltransferase subfamily 4-like N-terminal domain-containing protein</fullName>
    </recommendedName>
</protein>
<dbReference type="OrthoDB" id="132546at2157"/>
<dbReference type="RefSeq" id="WP_172602315.1">
    <property type="nucleotide sequence ID" value="NZ_LR216287.1"/>
</dbReference>
<dbReference type="Gene3D" id="3.40.50.2000">
    <property type="entry name" value="Glycogen Phosphorylase B"/>
    <property type="match status" value="2"/>
</dbReference>
<evidence type="ECO:0000313" key="2">
    <source>
        <dbReference type="EMBL" id="VFJ15007.1"/>
    </source>
</evidence>
<dbReference type="SUPFAM" id="SSF53756">
    <property type="entry name" value="UDP-Glycosyltransferase/glycogen phosphorylase"/>
    <property type="match status" value="1"/>
</dbReference>
<dbReference type="Proteomes" id="UP000294299">
    <property type="component" value="Chromosome NFRAN"/>
</dbReference>
<dbReference type="EMBL" id="LR216287">
    <property type="protein sequence ID" value="VFJ15007.1"/>
    <property type="molecule type" value="Genomic_DNA"/>
</dbReference>
<accession>A0A484IE33</accession>
<keyword evidence="3" id="KW-1185">Reference proteome</keyword>
<evidence type="ECO:0000313" key="3">
    <source>
        <dbReference type="Proteomes" id="UP000294299"/>
    </source>
</evidence>
<name>A0A484IE33_9ARCH</name>
<sequence>MVLKILHLSDGSLPDWRIEKAAISSKNRGHKVYFAGSTPEPSYTRDVFSQIYNLKWNPKARYKLPYQWHILKKQMNKVLAEVRPDIIHAHNVFSAKMAKEINAYPVVYDNHEYWSKFLIYQYESSTGLGYDHTDGIDQIKRNITTLGNQIKKNLRKMWIEWEQEIITRYPSLVPSVSIKSDLSKISNKVFLLPNFPLKSEIERIEPPKRHDHFSSVYAGTSPFKGYQTPIKNIDGFIDLFDKGSLGKLSVIGWTCSDSEFIKYHGFMDRKDMFNEMEKNSAGFIPWKKHPFHRFCSPNKAFEYAHAGLIVLSTNSLQPIFDSLQDNVVGFDDYVDMVDKVKNLLSDLEQVFVKRLKTYEFARSNLLWENYEDNIFEAYRLA</sequence>
<feature type="domain" description="Glycosyltransferase subfamily 4-like N-terminal" evidence="1">
    <location>
        <begin position="27"/>
        <end position="120"/>
    </location>
</feature>
<reference evidence="2 3" key="1">
    <citation type="submission" date="2019-02" db="EMBL/GenBank/DDBJ databases">
        <authorList>
            <person name="Lehtovirta-Morley E L."/>
        </authorList>
    </citation>
    <scope>NUCLEOTIDE SEQUENCE [LARGE SCALE GENOMIC DNA]</scope>
    <source>
        <strain evidence="2">NFRAN1</strain>
    </source>
</reference>
<evidence type="ECO:0000259" key="1">
    <source>
        <dbReference type="Pfam" id="PF13439"/>
    </source>
</evidence>
<dbReference type="InterPro" id="IPR028098">
    <property type="entry name" value="Glyco_trans_4-like_N"/>
</dbReference>
<dbReference type="GeneID" id="39421828"/>
<dbReference type="KEGG" id="nfn:NFRAN_2685"/>
<proteinExistence type="predicted"/>
<gene>
    <name evidence="2" type="ORF">NFRAN_2685</name>
</gene>